<feature type="signal peptide" evidence="1">
    <location>
        <begin position="1"/>
        <end position="21"/>
    </location>
</feature>
<proteinExistence type="predicted"/>
<keyword evidence="3" id="KW-1185">Reference proteome</keyword>
<dbReference type="AlphaFoldDB" id="A0A8H6VRB8"/>
<evidence type="ECO:0000256" key="1">
    <source>
        <dbReference type="SAM" id="SignalP"/>
    </source>
</evidence>
<comment type="caution">
    <text evidence="2">The sequence shown here is derived from an EMBL/GenBank/DDBJ whole genome shotgun (WGS) entry which is preliminary data.</text>
</comment>
<evidence type="ECO:0000313" key="2">
    <source>
        <dbReference type="EMBL" id="KAF7197699.1"/>
    </source>
</evidence>
<gene>
    <name evidence="2" type="ORF">HII31_00788</name>
</gene>
<dbReference type="Proteomes" id="UP000660729">
    <property type="component" value="Unassembled WGS sequence"/>
</dbReference>
<evidence type="ECO:0000313" key="3">
    <source>
        <dbReference type="Proteomes" id="UP000660729"/>
    </source>
</evidence>
<organism evidence="2 3">
    <name type="scientific">Pseudocercospora fuligena</name>
    <dbReference type="NCBI Taxonomy" id="685502"/>
    <lineage>
        <taxon>Eukaryota</taxon>
        <taxon>Fungi</taxon>
        <taxon>Dikarya</taxon>
        <taxon>Ascomycota</taxon>
        <taxon>Pezizomycotina</taxon>
        <taxon>Dothideomycetes</taxon>
        <taxon>Dothideomycetidae</taxon>
        <taxon>Mycosphaerellales</taxon>
        <taxon>Mycosphaerellaceae</taxon>
        <taxon>Pseudocercospora</taxon>
    </lineage>
</organism>
<feature type="chain" id="PRO_5034742255" evidence="1">
    <location>
        <begin position="22"/>
        <end position="118"/>
    </location>
</feature>
<sequence length="118" mass="13611">MQIKIILGALAALAVANPVPAEDITERNLDHAEINNIRQQSYTFASAHINQIPSAAQIAQAKSWWPGYLNSFPLPNTIWPSDLWSWYYCYAYYPQYINPVWNYWNPLYPDCIPGLLCY</sequence>
<protein>
    <submittedName>
        <fullName evidence="2">Uncharacterized protein</fullName>
    </submittedName>
</protein>
<name>A0A8H6VRB8_9PEZI</name>
<dbReference type="EMBL" id="JABCIY010000007">
    <property type="protein sequence ID" value="KAF7197699.1"/>
    <property type="molecule type" value="Genomic_DNA"/>
</dbReference>
<reference evidence="2" key="1">
    <citation type="submission" date="2020-04" db="EMBL/GenBank/DDBJ databases">
        <title>Draft genome resource of the tomato pathogen Pseudocercospora fuligena.</title>
        <authorList>
            <person name="Zaccaron A."/>
        </authorList>
    </citation>
    <scope>NUCLEOTIDE SEQUENCE</scope>
    <source>
        <strain evidence="2">PF001</strain>
    </source>
</reference>
<accession>A0A8H6VRB8</accession>
<dbReference type="OrthoDB" id="10395417at2759"/>
<keyword evidence="1" id="KW-0732">Signal</keyword>